<evidence type="ECO:0000313" key="3">
    <source>
        <dbReference type="Proteomes" id="UP000195766"/>
    </source>
</evidence>
<dbReference type="AlphaFoldDB" id="A0A1R4GA98"/>
<gene>
    <name evidence="2" type="ORF">FM111_10900</name>
</gene>
<name>A0A1R4GA98_BREDI</name>
<protein>
    <submittedName>
        <fullName evidence="2">Uncharacterized protein</fullName>
    </submittedName>
</protein>
<sequence>MAQFQSRRSLSHRSPLCLIRHSGGENAQWRGGSSPQHLRHRATTRRPSEEPSP</sequence>
<accession>A0A1R4GA98</accession>
<organism evidence="2 3">
    <name type="scientific">Brevundimonas diminuta 3F5N</name>
    <dbReference type="NCBI Taxonomy" id="1255603"/>
    <lineage>
        <taxon>Bacteria</taxon>
        <taxon>Pseudomonadati</taxon>
        <taxon>Pseudomonadota</taxon>
        <taxon>Alphaproteobacteria</taxon>
        <taxon>Caulobacterales</taxon>
        <taxon>Caulobacteraceae</taxon>
        <taxon>Brevundimonas</taxon>
    </lineage>
</organism>
<evidence type="ECO:0000313" key="2">
    <source>
        <dbReference type="EMBL" id="SJM64987.1"/>
    </source>
</evidence>
<proteinExistence type="predicted"/>
<dbReference type="Proteomes" id="UP000195766">
    <property type="component" value="Unassembled WGS sequence"/>
</dbReference>
<feature type="region of interest" description="Disordered" evidence="1">
    <location>
        <begin position="1"/>
        <end position="53"/>
    </location>
</feature>
<evidence type="ECO:0000256" key="1">
    <source>
        <dbReference type="SAM" id="MobiDB-lite"/>
    </source>
</evidence>
<reference evidence="2 3" key="1">
    <citation type="submission" date="2017-02" db="EMBL/GenBank/DDBJ databases">
        <authorList>
            <person name="Peterson S.W."/>
        </authorList>
    </citation>
    <scope>NUCLEOTIDE SEQUENCE [LARGE SCALE GENOMIC DNA]</scope>
    <source>
        <strain evidence="2 3">3F5N</strain>
    </source>
</reference>
<dbReference type="EMBL" id="FUIE01000057">
    <property type="protein sequence ID" value="SJM64987.1"/>
    <property type="molecule type" value="Genomic_DNA"/>
</dbReference>